<feature type="domain" description="Antitoxin Xre/MbcA/ParS-like toxin-binding" evidence="1">
    <location>
        <begin position="70"/>
        <end position="118"/>
    </location>
</feature>
<dbReference type="InterPro" id="IPR046847">
    <property type="entry name" value="Xre-like_HTH"/>
</dbReference>
<dbReference type="Pfam" id="PF09722">
    <property type="entry name" value="Xre_MbcA_ParS_C"/>
    <property type="match status" value="1"/>
</dbReference>
<dbReference type="Pfam" id="PF20432">
    <property type="entry name" value="Xre-like-HTH"/>
    <property type="match status" value="1"/>
</dbReference>
<feature type="domain" description="Antitoxin Xre-like helix-turn-helix" evidence="2">
    <location>
        <begin position="7"/>
        <end position="47"/>
    </location>
</feature>
<protein>
    <submittedName>
        <fullName evidence="3">MbcA/ParS/Xre antitoxin family protein</fullName>
    </submittedName>
</protein>
<evidence type="ECO:0000259" key="1">
    <source>
        <dbReference type="Pfam" id="PF09722"/>
    </source>
</evidence>
<proteinExistence type="predicted"/>
<gene>
    <name evidence="3" type="ORF">AAIA72_11660</name>
</gene>
<dbReference type="InterPro" id="IPR024467">
    <property type="entry name" value="Xre/MbcA/ParS-like_toxin-bd"/>
</dbReference>
<dbReference type="EMBL" id="CP154858">
    <property type="protein sequence ID" value="XDT71460.1"/>
    <property type="molecule type" value="Genomic_DNA"/>
</dbReference>
<evidence type="ECO:0000313" key="3">
    <source>
        <dbReference type="EMBL" id="XDT71460.1"/>
    </source>
</evidence>
<reference evidence="3" key="1">
    <citation type="submission" date="2024-05" db="EMBL/GenBank/DDBJ databases">
        <title>Genome sequencing of novel strain.</title>
        <authorList>
            <person name="Ganbat D."/>
            <person name="Ganbat S."/>
            <person name="Lee S.-J."/>
        </authorList>
    </citation>
    <scope>NUCLEOTIDE SEQUENCE</scope>
    <source>
        <strain evidence="3">SMD15-11</strain>
    </source>
</reference>
<dbReference type="GO" id="GO:0003677">
    <property type="term" value="F:DNA binding"/>
    <property type="evidence" value="ECO:0007669"/>
    <property type="project" value="InterPro"/>
</dbReference>
<evidence type="ECO:0000259" key="2">
    <source>
        <dbReference type="Pfam" id="PF20432"/>
    </source>
</evidence>
<dbReference type="RefSeq" id="WP_369600496.1">
    <property type="nucleotide sequence ID" value="NZ_CP154858.1"/>
</dbReference>
<organism evidence="3">
    <name type="scientific">Thermohahella caldifontis</name>
    <dbReference type="NCBI Taxonomy" id="3142973"/>
    <lineage>
        <taxon>Bacteria</taxon>
        <taxon>Pseudomonadati</taxon>
        <taxon>Pseudomonadota</taxon>
        <taxon>Gammaproteobacteria</taxon>
        <taxon>Oceanospirillales</taxon>
        <taxon>Hahellaceae</taxon>
        <taxon>Thermohahella</taxon>
    </lineage>
</organism>
<sequence length="120" mass="12970">MRATSALAQPDKSRVLGEAVINAGARLGLSAEEVGRVIGRNRTTIARNGVDPESTSGQLALLLIRIYRGLYALVGGDENEMKHWMHSPIRTLQGVPAELIRDVTGLVHVAEYIDAIRGKV</sequence>
<name>A0AB39UTW6_9GAMM</name>
<dbReference type="KEGG" id="tcd:AAIA72_11660"/>
<accession>A0AB39UTW6</accession>
<dbReference type="AlphaFoldDB" id="A0AB39UTW6"/>